<dbReference type="Gene3D" id="3.10.620.30">
    <property type="match status" value="1"/>
</dbReference>
<reference evidence="2 3" key="1">
    <citation type="submission" date="2019-08" db="EMBL/GenBank/DDBJ databases">
        <title>Seonamhaeicola sediminis sp. nov., isolated from marine sediment.</title>
        <authorList>
            <person name="Cao W.R."/>
        </authorList>
    </citation>
    <scope>NUCLEOTIDE SEQUENCE [LARGE SCALE GENOMIC DNA]</scope>
    <source>
        <strain evidence="2 3">1505</strain>
    </source>
</reference>
<dbReference type="SUPFAM" id="SSF54001">
    <property type="entry name" value="Cysteine proteinases"/>
    <property type="match status" value="1"/>
</dbReference>
<organism evidence="2 3">
    <name type="scientific">Seonamhaeicola maritimus</name>
    <dbReference type="NCBI Taxonomy" id="2591822"/>
    <lineage>
        <taxon>Bacteria</taxon>
        <taxon>Pseudomonadati</taxon>
        <taxon>Bacteroidota</taxon>
        <taxon>Flavobacteriia</taxon>
        <taxon>Flavobacteriales</taxon>
        <taxon>Flavobacteriaceae</taxon>
    </lineage>
</organism>
<dbReference type="InterPro" id="IPR002931">
    <property type="entry name" value="Transglutaminase-like"/>
</dbReference>
<proteinExistence type="predicted"/>
<dbReference type="Proteomes" id="UP000321080">
    <property type="component" value="Unassembled WGS sequence"/>
</dbReference>
<evidence type="ECO:0000313" key="3">
    <source>
        <dbReference type="Proteomes" id="UP000321080"/>
    </source>
</evidence>
<evidence type="ECO:0000259" key="1">
    <source>
        <dbReference type="Pfam" id="PF01841"/>
    </source>
</evidence>
<gene>
    <name evidence="2" type="ORF">FUA22_03045</name>
</gene>
<evidence type="ECO:0000313" key="2">
    <source>
        <dbReference type="EMBL" id="TXG38882.1"/>
    </source>
</evidence>
<keyword evidence="3" id="KW-1185">Reference proteome</keyword>
<dbReference type="EMBL" id="VRKQ01000008">
    <property type="protein sequence ID" value="TXG38882.1"/>
    <property type="molecule type" value="Genomic_DNA"/>
</dbReference>
<name>A0A5C7GKT1_9FLAO</name>
<dbReference type="AlphaFoldDB" id="A0A5C7GKT1"/>
<dbReference type="OrthoDB" id="1133974at2"/>
<dbReference type="InterPro" id="IPR038765">
    <property type="entry name" value="Papain-like_cys_pep_sf"/>
</dbReference>
<comment type="caution">
    <text evidence="2">The sequence shown here is derived from an EMBL/GenBank/DDBJ whole genome shotgun (WGS) entry which is preliminary data.</text>
</comment>
<dbReference type="Pfam" id="PF01841">
    <property type="entry name" value="Transglut_core"/>
    <property type="match status" value="1"/>
</dbReference>
<accession>A0A5C7GKT1</accession>
<sequence>MSQEVMASHNYNHINKKQLIPKSFFIVNSIIFKDKSGLNTFDKVMEIAKWLRLNIKGGSGLSLSSEKALQKMLAGEGGVCSDMAQVFNNFCVVNDIVVREWGITSMPFNGEFGGHAFNEFYSESLGKWVLIDVSKTIMFCLGNNDTPLSVMELFECNKQGTKVAYKSFLPSNHVDDDLVSYYYLSNKRVPFLICNYCNETYDSYLDKFRTYLPVFVIHFWLYLVKKSYFYLFPVSNFQEQLSYKRY</sequence>
<dbReference type="RefSeq" id="WP_147766363.1">
    <property type="nucleotide sequence ID" value="NZ_VRKQ01000008.1"/>
</dbReference>
<feature type="domain" description="Transglutaminase-like" evidence="1">
    <location>
        <begin position="39"/>
        <end position="132"/>
    </location>
</feature>
<protein>
    <submittedName>
        <fullName evidence="2">Transglutaminase domain-containing protein</fullName>
    </submittedName>
</protein>